<feature type="region of interest" description="Disordered" evidence="1">
    <location>
        <begin position="51"/>
        <end position="114"/>
    </location>
</feature>
<feature type="compositionally biased region" description="Low complexity" evidence="1">
    <location>
        <begin position="99"/>
        <end position="109"/>
    </location>
</feature>
<dbReference type="EMBL" id="JARJCM010000039">
    <property type="protein sequence ID" value="KAJ7037070.1"/>
    <property type="molecule type" value="Genomic_DNA"/>
</dbReference>
<sequence>MMLVSVTNASKSDFKRRTKFCSASELGRWSSLEMRRCTTFHLQLRQKATLLRSQEKTTSPPPKAKAASSLTVSDERSHPGAAGHTSAVSKGHPMRSMREVTVSTRTVSVNRRRDHRDKEWRREIRTVGEELCASPRNSESVTTTGSRWDQITVGVLCVRGQNGWKAGRGIWQGGTRVVKPARRGESAASAAKVPPTVELSSGGCLQARGNCEANQ</sequence>
<keyword evidence="3" id="KW-1185">Reference proteome</keyword>
<gene>
    <name evidence="2" type="ORF">C8F04DRAFT_1180795</name>
</gene>
<organism evidence="2 3">
    <name type="scientific">Mycena alexandri</name>
    <dbReference type="NCBI Taxonomy" id="1745969"/>
    <lineage>
        <taxon>Eukaryota</taxon>
        <taxon>Fungi</taxon>
        <taxon>Dikarya</taxon>
        <taxon>Basidiomycota</taxon>
        <taxon>Agaricomycotina</taxon>
        <taxon>Agaricomycetes</taxon>
        <taxon>Agaricomycetidae</taxon>
        <taxon>Agaricales</taxon>
        <taxon>Marasmiineae</taxon>
        <taxon>Mycenaceae</taxon>
        <taxon>Mycena</taxon>
    </lineage>
</organism>
<reference evidence="2" key="1">
    <citation type="submission" date="2023-03" db="EMBL/GenBank/DDBJ databases">
        <title>Massive genome expansion in bonnet fungi (Mycena s.s.) driven by repeated elements and novel gene families across ecological guilds.</title>
        <authorList>
            <consortium name="Lawrence Berkeley National Laboratory"/>
            <person name="Harder C.B."/>
            <person name="Miyauchi S."/>
            <person name="Viragh M."/>
            <person name="Kuo A."/>
            <person name="Thoen E."/>
            <person name="Andreopoulos B."/>
            <person name="Lu D."/>
            <person name="Skrede I."/>
            <person name="Drula E."/>
            <person name="Henrissat B."/>
            <person name="Morin E."/>
            <person name="Kohler A."/>
            <person name="Barry K."/>
            <person name="LaButti K."/>
            <person name="Morin E."/>
            <person name="Salamov A."/>
            <person name="Lipzen A."/>
            <person name="Mereny Z."/>
            <person name="Hegedus B."/>
            <person name="Baldrian P."/>
            <person name="Stursova M."/>
            <person name="Weitz H."/>
            <person name="Taylor A."/>
            <person name="Grigoriev I.V."/>
            <person name="Nagy L.G."/>
            <person name="Martin F."/>
            <person name="Kauserud H."/>
        </authorList>
    </citation>
    <scope>NUCLEOTIDE SEQUENCE</scope>
    <source>
        <strain evidence="2">CBHHK200</strain>
    </source>
</reference>
<name>A0AAD6X6A1_9AGAR</name>
<accession>A0AAD6X6A1</accession>
<dbReference type="AlphaFoldDB" id="A0AAD6X6A1"/>
<evidence type="ECO:0000313" key="3">
    <source>
        <dbReference type="Proteomes" id="UP001218188"/>
    </source>
</evidence>
<dbReference type="Proteomes" id="UP001218188">
    <property type="component" value="Unassembled WGS sequence"/>
</dbReference>
<evidence type="ECO:0000313" key="2">
    <source>
        <dbReference type="EMBL" id="KAJ7037070.1"/>
    </source>
</evidence>
<proteinExistence type="predicted"/>
<evidence type="ECO:0000256" key="1">
    <source>
        <dbReference type="SAM" id="MobiDB-lite"/>
    </source>
</evidence>
<protein>
    <submittedName>
        <fullName evidence="2">Uncharacterized protein</fullName>
    </submittedName>
</protein>
<comment type="caution">
    <text evidence="2">The sequence shown here is derived from an EMBL/GenBank/DDBJ whole genome shotgun (WGS) entry which is preliminary data.</text>
</comment>